<comment type="caution">
    <text evidence="1">The sequence shown here is derived from an EMBL/GenBank/DDBJ whole genome shotgun (WGS) entry which is preliminary data.</text>
</comment>
<evidence type="ECO:0000313" key="2">
    <source>
        <dbReference type="Proteomes" id="UP001153148"/>
    </source>
</evidence>
<feature type="non-terminal residue" evidence="1">
    <location>
        <position position="61"/>
    </location>
</feature>
<proteinExistence type="predicted"/>
<organism evidence="1 2">
    <name type="scientific">Timema podura</name>
    <name type="common">Walking stick</name>
    <dbReference type="NCBI Taxonomy" id="61482"/>
    <lineage>
        <taxon>Eukaryota</taxon>
        <taxon>Metazoa</taxon>
        <taxon>Ecdysozoa</taxon>
        <taxon>Arthropoda</taxon>
        <taxon>Hexapoda</taxon>
        <taxon>Insecta</taxon>
        <taxon>Pterygota</taxon>
        <taxon>Neoptera</taxon>
        <taxon>Polyneoptera</taxon>
        <taxon>Phasmatodea</taxon>
        <taxon>Timematodea</taxon>
        <taxon>Timematoidea</taxon>
        <taxon>Timematidae</taxon>
        <taxon>Timema</taxon>
    </lineage>
</organism>
<protein>
    <submittedName>
        <fullName evidence="1">Uncharacterized protein</fullName>
    </submittedName>
</protein>
<name>A0ABN7PE61_TIMPD</name>
<gene>
    <name evidence="1" type="ORF">TPAB3V08_LOCUS13021</name>
</gene>
<evidence type="ECO:0000313" key="1">
    <source>
        <dbReference type="EMBL" id="CAG2066078.1"/>
    </source>
</evidence>
<dbReference type="Proteomes" id="UP001153148">
    <property type="component" value="Unassembled WGS sequence"/>
</dbReference>
<keyword evidence="2" id="KW-1185">Reference proteome</keyword>
<sequence length="61" mass="6616">MSQANANQTLSGTLRVLSETGQTNTNQTLSGALRECGLVWFSLGRSKPIRNRPSLEHSVAM</sequence>
<reference evidence="1" key="1">
    <citation type="submission" date="2021-03" db="EMBL/GenBank/DDBJ databases">
        <authorList>
            <person name="Tran Van P."/>
        </authorList>
    </citation>
    <scope>NUCLEOTIDE SEQUENCE</scope>
</reference>
<accession>A0ABN7PE61</accession>
<dbReference type="EMBL" id="CAJPIN010050169">
    <property type="protein sequence ID" value="CAG2066078.1"/>
    <property type="molecule type" value="Genomic_DNA"/>
</dbReference>